<dbReference type="InterPro" id="IPR035897">
    <property type="entry name" value="Toll_tir_struct_dom_sf"/>
</dbReference>
<feature type="compositionally biased region" description="Pro residues" evidence="7">
    <location>
        <begin position="289"/>
        <end position="301"/>
    </location>
</feature>
<dbReference type="GO" id="GO:0006954">
    <property type="term" value="P:inflammatory response"/>
    <property type="evidence" value="ECO:0007669"/>
    <property type="project" value="UniProtKB-KW"/>
</dbReference>
<evidence type="ECO:0000259" key="8">
    <source>
        <dbReference type="PROSITE" id="PS50104"/>
    </source>
</evidence>
<sequence>MAELIPSFRGVFDILSQAGQDKLLYLKHKLKTSRPGTKAKDLLYAMILLTLGQETEARICLDSLKGDKASLSVVRTWEGGEPLLNQADHLASEDQADIQLTVARIYQLLLEENLCEASSRNKAYKAALQAFRLGQDAQLDIMAEAQDLCGHDIHGAGSFQTLRSDRSCFPGSSASASRVNSHPVPISTRSSRLAAESSPQSLHSTGSPASFASVLEISQSPTLPFLTYQPQKRSHRGPSKLCGDPHSNSAQDPAPQTSQELEEINLSSSHPVASLHEQPDSLASVVSDPQPPNPSISPPLITPVDPETSLHSSTECSEALSDTQSLQPASGKPSEALISKESSGLLPGLPPMSVPPVGEGEPTQFSVQESNCSEEVSDLNPPLSTQDPSPSPLSSSLISGPELDTGQRFFSFVVLHAQEDEAIALRVRDTLESLGVPDGATFCEEFQVPGHFELRCLQDAIDNSAFTLLLLTRHFNCAMSLHQVHMALMNSITRKNKKNSVIPFRPRESKLKSTEVSQLLSGLVILDESSPVFSRKVNNTFNPRMLKAQREAWKKEQEIRAIHKQTQQIVEDRENISKKHSALFDYAYNYNLLHQQLQTLNLAFPNQAPFVQGYNMPLMYPWQPAFSPQVPTAPSAFHPNQFVPPMPFQHGSGSAAQPDPQGAGAQPLIIHNAHMLCPTHHDSIWGFLGKDTGMVCHFLLQLILQRRKLRQTG</sequence>
<feature type="compositionally biased region" description="Polar residues" evidence="7">
    <location>
        <begin position="187"/>
        <end position="207"/>
    </location>
</feature>
<dbReference type="Proteomes" id="UP000002280">
    <property type="component" value="Chromosome 3"/>
</dbReference>
<dbReference type="GeneTree" id="ENSGT00940000162411"/>
<evidence type="ECO:0000256" key="1">
    <source>
        <dbReference type="ARBA" id="ARBA00004496"/>
    </source>
</evidence>
<reference evidence="9 10" key="1">
    <citation type="journal article" date="2007" name="Nature">
        <title>Genome of the marsupial Monodelphis domestica reveals innovation in non-coding sequences.</title>
        <authorList>
            <person name="Mikkelsen T.S."/>
            <person name="Wakefield M.J."/>
            <person name="Aken B."/>
            <person name="Amemiya C.T."/>
            <person name="Chang J.L."/>
            <person name="Duke S."/>
            <person name="Garber M."/>
            <person name="Gentles A.J."/>
            <person name="Goodstadt L."/>
            <person name="Heger A."/>
            <person name="Jurka J."/>
            <person name="Kamal M."/>
            <person name="Mauceli E."/>
            <person name="Searle S.M."/>
            <person name="Sharpe T."/>
            <person name="Baker M.L."/>
            <person name="Batzer M.A."/>
            <person name="Benos P.V."/>
            <person name="Belov K."/>
            <person name="Clamp M."/>
            <person name="Cook A."/>
            <person name="Cuff J."/>
            <person name="Das R."/>
            <person name="Davidow L."/>
            <person name="Deakin J.E."/>
            <person name="Fazzari M.J."/>
            <person name="Glass J.L."/>
            <person name="Grabherr M."/>
            <person name="Greally J.M."/>
            <person name="Gu W."/>
            <person name="Hore T.A."/>
            <person name="Huttley G.A."/>
            <person name="Kleber M."/>
            <person name="Jirtle R.L."/>
            <person name="Koina E."/>
            <person name="Lee J.T."/>
            <person name="Mahony S."/>
            <person name="Marra M.A."/>
            <person name="Miller R.D."/>
            <person name="Nicholls R.D."/>
            <person name="Oda M."/>
            <person name="Papenfuss A.T."/>
            <person name="Parra Z.E."/>
            <person name="Pollock D.D."/>
            <person name="Ray D.A."/>
            <person name="Schein J.E."/>
            <person name="Speed T.P."/>
            <person name="Thompson K."/>
            <person name="VandeBerg J.L."/>
            <person name="Wade C.M."/>
            <person name="Walker J.A."/>
            <person name="Waters P.D."/>
            <person name="Webber C."/>
            <person name="Weidman J.R."/>
            <person name="Xie X."/>
            <person name="Zody M.C."/>
            <person name="Baldwin J."/>
            <person name="Abdouelleil A."/>
            <person name="Abdulkadir J."/>
            <person name="Abebe A."/>
            <person name="Abera B."/>
            <person name="Abreu J."/>
            <person name="Acer S.C."/>
            <person name="Aftuck L."/>
            <person name="Alexander A."/>
            <person name="An P."/>
            <person name="Anderson E."/>
            <person name="Anderson S."/>
            <person name="Arachi H."/>
            <person name="Azer M."/>
            <person name="Bachantsang P."/>
            <person name="Barry A."/>
            <person name="Bayul T."/>
            <person name="Berlin A."/>
            <person name="Bessette D."/>
            <person name="Bloom T."/>
            <person name="Bloom T."/>
            <person name="Boguslavskiy L."/>
            <person name="Bonnet C."/>
            <person name="Boukhgalter B."/>
            <person name="Bourzgui I."/>
            <person name="Brown A."/>
            <person name="Cahill P."/>
            <person name="Channer S."/>
            <person name="Cheshatsang Y."/>
            <person name="Chuda L."/>
            <person name="Citroen M."/>
            <person name="Collymore A."/>
            <person name="Cooke P."/>
            <person name="Costello M."/>
            <person name="D'Aco K."/>
            <person name="Daza R."/>
            <person name="De Haan G."/>
            <person name="DeGray S."/>
            <person name="DeMaso C."/>
            <person name="Dhargay N."/>
            <person name="Dooley K."/>
            <person name="Dooley E."/>
            <person name="Doricent M."/>
            <person name="Dorje P."/>
            <person name="Dorjee K."/>
            <person name="Dupes A."/>
            <person name="Elong R."/>
            <person name="Falk J."/>
            <person name="Farina A."/>
            <person name="Faro S."/>
            <person name="Ferguson D."/>
            <person name="Fisher S."/>
            <person name="Foley C.D."/>
            <person name="Franke A."/>
            <person name="Friedrich D."/>
            <person name="Gadbois L."/>
            <person name="Gearin G."/>
            <person name="Gearin C.R."/>
            <person name="Giannoukos G."/>
            <person name="Goode T."/>
            <person name="Graham J."/>
            <person name="Grandbois E."/>
            <person name="Grewal S."/>
            <person name="Gyaltsen K."/>
            <person name="Hafez N."/>
            <person name="Hagos B."/>
            <person name="Hall J."/>
            <person name="Henson C."/>
            <person name="Hollinger A."/>
            <person name="Honan T."/>
            <person name="Huard M.D."/>
            <person name="Hughes L."/>
            <person name="Hurhula B."/>
            <person name="Husby M.E."/>
            <person name="Kamat A."/>
            <person name="Kanga B."/>
            <person name="Kashin S."/>
            <person name="Khazanovich D."/>
            <person name="Kisner P."/>
            <person name="Lance K."/>
            <person name="Lara M."/>
            <person name="Lee W."/>
            <person name="Lennon N."/>
            <person name="Letendre F."/>
            <person name="LeVine R."/>
            <person name="Lipovsky A."/>
            <person name="Liu X."/>
            <person name="Liu J."/>
            <person name="Liu S."/>
            <person name="Lokyitsang T."/>
            <person name="Lokyitsang Y."/>
            <person name="Lubonja R."/>
            <person name="Lui A."/>
            <person name="MacDonald P."/>
            <person name="Magnisalis V."/>
            <person name="Maru K."/>
            <person name="Matthews C."/>
            <person name="McCusker W."/>
            <person name="McDonough S."/>
            <person name="Mehta T."/>
            <person name="Meldrim J."/>
            <person name="Meneus L."/>
            <person name="Mihai O."/>
            <person name="Mihalev A."/>
            <person name="Mihova T."/>
            <person name="Mittelman R."/>
            <person name="Mlenga V."/>
            <person name="Montmayeur A."/>
            <person name="Mulrain L."/>
            <person name="Navidi A."/>
            <person name="Naylor J."/>
            <person name="Negash T."/>
            <person name="Nguyen T."/>
            <person name="Nguyen N."/>
            <person name="Nicol R."/>
            <person name="Norbu C."/>
            <person name="Norbu N."/>
            <person name="Novod N."/>
            <person name="O'Neill B."/>
            <person name="Osman S."/>
            <person name="Markiewicz E."/>
            <person name="Oyono O.L."/>
            <person name="Patti C."/>
            <person name="Phunkhang P."/>
            <person name="Pierre F."/>
            <person name="Priest M."/>
            <person name="Raghuraman S."/>
            <person name="Rege F."/>
            <person name="Reyes R."/>
            <person name="Rise C."/>
            <person name="Rogov P."/>
            <person name="Ross K."/>
            <person name="Ryan E."/>
            <person name="Settipalli S."/>
            <person name="Shea T."/>
            <person name="Sherpa N."/>
            <person name="Shi L."/>
            <person name="Shih D."/>
            <person name="Sparrow T."/>
            <person name="Spaulding J."/>
            <person name="Stalker J."/>
            <person name="Stange-Thomann N."/>
            <person name="Stavropoulos S."/>
            <person name="Stone C."/>
            <person name="Strader C."/>
            <person name="Tesfaye S."/>
            <person name="Thomson T."/>
            <person name="Thoulutsang Y."/>
            <person name="Thoulutsang D."/>
            <person name="Topham K."/>
            <person name="Topping I."/>
            <person name="Tsamla T."/>
            <person name="Vassiliev H."/>
            <person name="Vo A."/>
            <person name="Wangchuk T."/>
            <person name="Wangdi T."/>
            <person name="Weiand M."/>
            <person name="Wilkinson J."/>
            <person name="Wilson A."/>
            <person name="Yadav S."/>
            <person name="Young G."/>
            <person name="Yu Q."/>
            <person name="Zembek L."/>
            <person name="Zhong D."/>
            <person name="Zimmer A."/>
            <person name="Zwirko Z."/>
            <person name="Jaffe D.B."/>
            <person name="Alvarez P."/>
            <person name="Brockman W."/>
            <person name="Butler J."/>
            <person name="Chin C."/>
            <person name="Gnerre S."/>
            <person name="MacCallum I."/>
            <person name="Graves J.A."/>
            <person name="Ponting C.P."/>
            <person name="Breen M."/>
            <person name="Samollow P.B."/>
            <person name="Lander E.S."/>
            <person name="Lindblad-Toh K."/>
        </authorList>
    </citation>
    <scope>NUCLEOTIDE SEQUENCE [LARGE SCALE GENOMIC DNA]</scope>
</reference>
<dbReference type="OMA" id="TRHGWQD"/>
<reference evidence="9" key="3">
    <citation type="submission" date="2025-09" db="UniProtKB">
        <authorList>
            <consortium name="Ensembl"/>
        </authorList>
    </citation>
    <scope>IDENTIFICATION</scope>
</reference>
<feature type="domain" description="TIR" evidence="8">
    <location>
        <begin position="408"/>
        <end position="566"/>
    </location>
</feature>
<feature type="compositionally biased region" description="Polar residues" evidence="7">
    <location>
        <begin position="170"/>
        <end position="180"/>
    </location>
</feature>
<protein>
    <recommendedName>
        <fullName evidence="8">TIR domain-containing protein</fullName>
    </recommendedName>
</protein>
<keyword evidence="5" id="KW-0391">Immunity</keyword>
<evidence type="ECO:0000313" key="10">
    <source>
        <dbReference type="Proteomes" id="UP000002280"/>
    </source>
</evidence>
<feature type="compositionally biased region" description="Polar residues" evidence="7">
    <location>
        <begin position="363"/>
        <end position="374"/>
    </location>
</feature>
<proteinExistence type="predicted"/>
<feature type="compositionally biased region" description="Polar residues" evidence="7">
    <location>
        <begin position="309"/>
        <end position="328"/>
    </location>
</feature>
<evidence type="ECO:0000256" key="3">
    <source>
        <dbReference type="ARBA" id="ARBA00022553"/>
    </source>
</evidence>
<reference evidence="9" key="2">
    <citation type="submission" date="2025-08" db="UniProtKB">
        <authorList>
            <consortium name="Ensembl"/>
        </authorList>
    </citation>
    <scope>IDENTIFICATION</scope>
</reference>
<keyword evidence="10" id="KW-1185">Reference proteome</keyword>
<keyword evidence="6" id="KW-0395">Inflammatory response</keyword>
<feature type="region of interest" description="Disordered" evidence="7">
    <location>
        <begin position="170"/>
        <end position="207"/>
    </location>
</feature>
<feature type="region of interest" description="Disordered" evidence="7">
    <location>
        <begin position="229"/>
        <end position="398"/>
    </location>
</feature>
<keyword evidence="4" id="KW-0399">Innate immunity</keyword>
<accession>F6YR15</accession>
<dbReference type="eggNOG" id="ENOG502RXF3">
    <property type="taxonomic scope" value="Eukaryota"/>
</dbReference>
<dbReference type="HOGENOM" id="CLU_022539_0_0_1"/>
<evidence type="ECO:0000256" key="7">
    <source>
        <dbReference type="SAM" id="MobiDB-lite"/>
    </source>
</evidence>
<dbReference type="InParanoid" id="F6YR15"/>
<name>F6YR15_MONDO</name>
<dbReference type="InterPro" id="IPR040886">
    <property type="entry name" value="TRIF_N"/>
</dbReference>
<dbReference type="InterPro" id="IPR046946">
    <property type="entry name" value="TCAM1/2"/>
</dbReference>
<keyword evidence="2" id="KW-0963">Cytoplasm</keyword>
<dbReference type="PROSITE" id="PS50104">
    <property type="entry name" value="TIR"/>
    <property type="match status" value="1"/>
</dbReference>
<comment type="subcellular location">
    <subcellularLocation>
        <location evidence="1">Cytoplasm</location>
    </subcellularLocation>
</comment>
<dbReference type="AlphaFoldDB" id="F6YR15"/>
<dbReference type="Gene3D" id="1.25.40.780">
    <property type="match status" value="1"/>
</dbReference>
<dbReference type="STRING" id="13616.ENSMODP00000001261"/>
<feature type="compositionally biased region" description="Polar residues" evidence="7">
    <location>
        <begin position="246"/>
        <end position="271"/>
    </location>
</feature>
<dbReference type="GO" id="GO:0045087">
    <property type="term" value="P:innate immune response"/>
    <property type="evidence" value="ECO:0007669"/>
    <property type="project" value="UniProtKB-KW"/>
</dbReference>
<dbReference type="GO" id="GO:0043123">
    <property type="term" value="P:positive regulation of canonical NF-kappaB signal transduction"/>
    <property type="evidence" value="ECO:0000318"/>
    <property type="project" value="GO_Central"/>
</dbReference>
<feature type="compositionally biased region" description="Low complexity" evidence="7">
    <location>
        <begin position="381"/>
        <end position="398"/>
    </location>
</feature>
<evidence type="ECO:0000256" key="2">
    <source>
        <dbReference type="ARBA" id="ARBA00022490"/>
    </source>
</evidence>
<dbReference type="Gene3D" id="3.40.50.10140">
    <property type="entry name" value="Toll/interleukin-1 receptor homology (TIR) domain"/>
    <property type="match status" value="1"/>
</dbReference>
<dbReference type="FunCoup" id="F6YR15">
    <property type="interactions" value="165"/>
</dbReference>
<dbReference type="SUPFAM" id="SSF52200">
    <property type="entry name" value="Toll/Interleukin receptor TIR domain"/>
    <property type="match status" value="1"/>
</dbReference>
<organism evidence="9 10">
    <name type="scientific">Monodelphis domestica</name>
    <name type="common">Gray short-tailed opossum</name>
    <dbReference type="NCBI Taxonomy" id="13616"/>
    <lineage>
        <taxon>Eukaryota</taxon>
        <taxon>Metazoa</taxon>
        <taxon>Chordata</taxon>
        <taxon>Craniata</taxon>
        <taxon>Vertebrata</taxon>
        <taxon>Euteleostomi</taxon>
        <taxon>Mammalia</taxon>
        <taxon>Metatheria</taxon>
        <taxon>Didelphimorphia</taxon>
        <taxon>Didelphidae</taxon>
        <taxon>Monodelphis</taxon>
    </lineage>
</organism>
<evidence type="ECO:0000256" key="5">
    <source>
        <dbReference type="ARBA" id="ARBA00022859"/>
    </source>
</evidence>
<keyword evidence="3" id="KW-0597">Phosphoprotein</keyword>
<dbReference type="Ensembl" id="ENSMODT00000001288.2">
    <property type="protein sequence ID" value="ENSMODP00000001261.2"/>
    <property type="gene ID" value="ENSMODG00000001063.2"/>
</dbReference>
<dbReference type="Bgee" id="ENSMODG00000001063">
    <property type="expression patterns" value="Expressed in adult mammalian kidney and 15 other cell types or tissues"/>
</dbReference>
<dbReference type="Pfam" id="PF17798">
    <property type="entry name" value="TRIF-NTD"/>
    <property type="match status" value="1"/>
</dbReference>
<dbReference type="PANTHER" id="PTHR47230:SF1">
    <property type="entry name" value="TIR DOMAIN-CONTAINING ADAPTER MOLECULE 1"/>
    <property type="match status" value="1"/>
</dbReference>
<evidence type="ECO:0000256" key="6">
    <source>
        <dbReference type="ARBA" id="ARBA00023198"/>
    </source>
</evidence>
<dbReference type="GO" id="GO:0005768">
    <property type="term" value="C:endosome"/>
    <property type="evidence" value="ECO:0000318"/>
    <property type="project" value="GO_Central"/>
</dbReference>
<dbReference type="InterPro" id="IPR000157">
    <property type="entry name" value="TIR_dom"/>
</dbReference>
<evidence type="ECO:0000256" key="4">
    <source>
        <dbReference type="ARBA" id="ARBA00022588"/>
    </source>
</evidence>
<dbReference type="GO" id="GO:0035666">
    <property type="term" value="P:TRIF-dependent toll-like receptor signaling pathway"/>
    <property type="evidence" value="ECO:0000318"/>
    <property type="project" value="GO_Central"/>
</dbReference>
<dbReference type="PANTHER" id="PTHR47230">
    <property type="entry name" value="TIR DOMAIN-CONTAINING ADAPTER MOLECULE 1"/>
    <property type="match status" value="1"/>
</dbReference>
<dbReference type="GO" id="GO:0032481">
    <property type="term" value="P:positive regulation of type I interferon production"/>
    <property type="evidence" value="ECO:0000318"/>
    <property type="project" value="GO_Central"/>
</dbReference>
<evidence type="ECO:0000313" key="9">
    <source>
        <dbReference type="Ensembl" id="ENSMODP00000001261.2"/>
    </source>
</evidence>
<dbReference type="GO" id="GO:0035591">
    <property type="term" value="F:signaling adaptor activity"/>
    <property type="evidence" value="ECO:0000318"/>
    <property type="project" value="GO_Central"/>
</dbReference>